<gene>
    <name evidence="1" type="ORF">FNL38_1011063</name>
</gene>
<protein>
    <recommendedName>
        <fullName evidence="2">HTH luxR-type domain-containing protein</fullName>
    </recommendedName>
</protein>
<sequence length="324" mass="35589">MNRTTELAEFLDIALRGRIESVAELAEVTGGSMDTTEKTVARLEEFGFLSVADGVITYRRPDATVADVTQHILAGVAHDLESGIARTQGILQSLPKLLQAWEHGDSDVHGLPIDVMHGPFAAPDMYKIQASRSKPVASYACMPDTVPLYTVLAEKKPGSYWEENGGPNHDIRLIVSTVDANTELGRNQITHEINAGSQVRMHPNPPSFFWILDHTSVGIPFTWGEAWPSSMMSIQSPTLAGIMTWIYHRVWEEAVPVADHGHSWENPWDPILKLMNSGLTMESASIALGLTPRTGRRRVADAMRHYGVSSQFSLGAAWSASRGH</sequence>
<organism evidence="1">
    <name type="scientific">Nocardia globerula</name>
    <dbReference type="NCBI Taxonomy" id="1818"/>
    <lineage>
        <taxon>Bacteria</taxon>
        <taxon>Bacillati</taxon>
        <taxon>Actinomycetota</taxon>
        <taxon>Actinomycetes</taxon>
        <taxon>Mycobacteriales</taxon>
        <taxon>Nocardiaceae</taxon>
        <taxon>Nocardia</taxon>
    </lineage>
</organism>
<evidence type="ECO:0000313" key="1">
    <source>
        <dbReference type="EMBL" id="TYQ08688.1"/>
    </source>
</evidence>
<proteinExistence type="predicted"/>
<comment type="caution">
    <text evidence="1">The sequence shown here is derived from an EMBL/GenBank/DDBJ whole genome shotgun (WGS) entry which is preliminary data.</text>
</comment>
<name>A0A652YYR6_NOCGL</name>
<accession>A0A652YYR6</accession>
<dbReference type="EMBL" id="VNIQ01000001">
    <property type="protein sequence ID" value="TYQ08688.1"/>
    <property type="molecule type" value="Genomic_DNA"/>
</dbReference>
<evidence type="ECO:0008006" key="2">
    <source>
        <dbReference type="Google" id="ProtNLM"/>
    </source>
</evidence>
<dbReference type="AlphaFoldDB" id="A0A652YYR6"/>
<reference evidence="1" key="1">
    <citation type="submission" date="2019-07" db="EMBL/GenBank/DDBJ databases">
        <title>Genomic Encyclopedia of Type Strains, Phase IV (KMG-IV): sequencing the most valuable type-strain genomes for metagenomic binning, comparative biology and taxonomic classification.</title>
        <authorList>
            <person name="Goeker M."/>
        </authorList>
    </citation>
    <scope>NUCLEOTIDE SEQUENCE</scope>
    <source>
        <strain evidence="1">DSM 44596</strain>
    </source>
</reference>